<feature type="compositionally biased region" description="Polar residues" evidence="1">
    <location>
        <begin position="870"/>
        <end position="887"/>
    </location>
</feature>
<name>A0A2H3JNI8_WOLCO</name>
<dbReference type="STRING" id="742152.A0A2H3JNI8"/>
<feature type="compositionally biased region" description="Polar residues" evidence="1">
    <location>
        <begin position="998"/>
        <end position="1038"/>
    </location>
</feature>
<feature type="compositionally biased region" description="Basic and acidic residues" evidence="1">
    <location>
        <begin position="1083"/>
        <end position="1098"/>
    </location>
</feature>
<dbReference type="Proteomes" id="UP000218811">
    <property type="component" value="Unassembled WGS sequence"/>
</dbReference>
<organism evidence="2 3">
    <name type="scientific">Wolfiporia cocos (strain MD-104)</name>
    <name type="common">Brown rot fungus</name>
    <dbReference type="NCBI Taxonomy" id="742152"/>
    <lineage>
        <taxon>Eukaryota</taxon>
        <taxon>Fungi</taxon>
        <taxon>Dikarya</taxon>
        <taxon>Basidiomycota</taxon>
        <taxon>Agaricomycotina</taxon>
        <taxon>Agaricomycetes</taxon>
        <taxon>Polyporales</taxon>
        <taxon>Phaeolaceae</taxon>
        <taxon>Wolfiporia</taxon>
    </lineage>
</organism>
<feature type="region of interest" description="Disordered" evidence="1">
    <location>
        <begin position="427"/>
        <end position="528"/>
    </location>
</feature>
<accession>A0A2H3JNI8</accession>
<feature type="region of interest" description="Disordered" evidence="1">
    <location>
        <begin position="725"/>
        <end position="751"/>
    </location>
</feature>
<dbReference type="OrthoDB" id="2803381at2759"/>
<sequence>MGPQIPQELCEFFIDYLHDDTRALSACSLTCRAWLLTARYHRFHAIIISYDYGRWYHLQELLVANPYLAPLIQSLRINHTTGIQTTRNQPPVFTVLPSLKELMLDNVMPDDVLFSTLVQTAGSSTRHLVINDGHFRHLDDVLKIIASFPRLETVHMSVKNIASRSAQMGNKHGNVPMLPTPPTSIRRITFGSHIFELADQFIFDWLYLGNIRIDSLTYRVSFKIHSDLLHHMLTKVKDTLEHLCLVIDVPMAPDGYILHQIPHNISPMHCNALQTCTFILYLRDGMACSNEDLNSLPSLFQRLAAPALETITLQIQTPESDGAREGARPRIPRGIATTLQSLIMLDWELVEAALARDEYACVRHLVIEGCGDEALLAANILPAIGTSVSSPRGLLDAAPFVMFDSGPENPFLLRTLLPPLLNTRPASSYHPTMRHTLPAATPTLQPDSQEPDPTSPAFSSPTCYSPITPPPQRQGKQASPLTCSSVSYDGVRYSTPVRGSGKSMSPSPSVLPIGRPSPPPLRRPHTALPAGLGLLDLEKLAHAPSPAADASREERANRRRAVHFHSYAEFSEALRLNLAIQRPHAHVPTPQATTAASPGDPDGGGGGEGTEEDEEDSEADFSWEAVDPELDTHGRDAPDEPCASVRALAAAFPAPPKSTPEFPLSLASSFALGAPPDLPLPPTPPMRHIFADIEYHGGDSSGSIAHLQLSMAKLGAFDSDHRGACFFDDSDDEEGDEDVESEPESSESDEHCVDLSTIREEADSVHARSVLTESDRVAQISMPEADLLVPPGEHETRQANCISPATFARIGFKVCDSPTPGAVSTPGVDEPAAPVELLPKFDFEAHRHSRRRSASLAARTSPQRAGHAFPNTSISTAGHFSQGTQTDNMEKETRDAGVSTQPECHERPESPLRKSKSTPFIRRPVRQSQSLPMPPAFHMPNCAFPPQPQPQPAQHAYSSDDPRPRHFSQARLPLVAPELIPAPPPLPPPQPLNLPLTYSKNSRSSKSLPARSHNTSQASSAHTRTESTGSSPYASVDNSHAHSHAVLSPRTPPQENDGLASFMHITPEQSASRISRLWSRIGIGKEGKDGREGRDGGGKEGSGGTLRKERSMRWLRGSVIGPKGE</sequence>
<feature type="compositionally biased region" description="Polar residues" evidence="1">
    <location>
        <begin position="442"/>
        <end position="465"/>
    </location>
</feature>
<feature type="compositionally biased region" description="Pro residues" evidence="1">
    <location>
        <begin position="932"/>
        <end position="951"/>
    </location>
</feature>
<feature type="compositionally biased region" description="Polar residues" evidence="1">
    <location>
        <begin position="474"/>
        <end position="487"/>
    </location>
</feature>
<gene>
    <name evidence="2" type="ORF">WOLCODRAFT_164690</name>
</gene>
<evidence type="ECO:0000313" key="3">
    <source>
        <dbReference type="Proteomes" id="UP000218811"/>
    </source>
</evidence>
<feature type="compositionally biased region" description="Basic and acidic residues" evidence="1">
    <location>
        <begin position="903"/>
        <end position="912"/>
    </location>
</feature>
<dbReference type="AlphaFoldDB" id="A0A2H3JNI8"/>
<feature type="compositionally biased region" description="Acidic residues" evidence="1">
    <location>
        <begin position="728"/>
        <end position="747"/>
    </location>
</feature>
<evidence type="ECO:0008006" key="4">
    <source>
        <dbReference type="Google" id="ProtNLM"/>
    </source>
</evidence>
<feature type="compositionally biased region" description="Acidic residues" evidence="1">
    <location>
        <begin position="609"/>
        <end position="620"/>
    </location>
</feature>
<evidence type="ECO:0000256" key="1">
    <source>
        <dbReference type="SAM" id="MobiDB-lite"/>
    </source>
</evidence>
<feature type="region of interest" description="Disordered" evidence="1">
    <location>
        <begin position="978"/>
        <end position="1125"/>
    </location>
</feature>
<keyword evidence="3" id="KW-1185">Reference proteome</keyword>
<feature type="region of interest" description="Disordered" evidence="1">
    <location>
        <begin position="852"/>
        <end position="966"/>
    </location>
</feature>
<evidence type="ECO:0000313" key="2">
    <source>
        <dbReference type="EMBL" id="PCH43746.1"/>
    </source>
</evidence>
<reference evidence="2 3" key="1">
    <citation type="journal article" date="2012" name="Science">
        <title>The Paleozoic origin of enzymatic lignin decomposition reconstructed from 31 fungal genomes.</title>
        <authorList>
            <person name="Floudas D."/>
            <person name="Binder M."/>
            <person name="Riley R."/>
            <person name="Barry K."/>
            <person name="Blanchette R.A."/>
            <person name="Henrissat B."/>
            <person name="Martinez A.T."/>
            <person name="Otillar R."/>
            <person name="Spatafora J.W."/>
            <person name="Yadav J.S."/>
            <person name="Aerts A."/>
            <person name="Benoit I."/>
            <person name="Boyd A."/>
            <person name="Carlson A."/>
            <person name="Copeland A."/>
            <person name="Coutinho P.M."/>
            <person name="de Vries R.P."/>
            <person name="Ferreira P."/>
            <person name="Findley K."/>
            <person name="Foster B."/>
            <person name="Gaskell J."/>
            <person name="Glotzer D."/>
            <person name="Gorecki P."/>
            <person name="Heitman J."/>
            <person name="Hesse C."/>
            <person name="Hori C."/>
            <person name="Igarashi K."/>
            <person name="Jurgens J.A."/>
            <person name="Kallen N."/>
            <person name="Kersten P."/>
            <person name="Kohler A."/>
            <person name="Kuees U."/>
            <person name="Kumar T.K.A."/>
            <person name="Kuo A."/>
            <person name="LaButti K."/>
            <person name="Larrondo L.F."/>
            <person name="Lindquist E."/>
            <person name="Ling A."/>
            <person name="Lombard V."/>
            <person name="Lucas S."/>
            <person name="Lundell T."/>
            <person name="Martin R."/>
            <person name="McLaughlin D.J."/>
            <person name="Morgenstern I."/>
            <person name="Morin E."/>
            <person name="Murat C."/>
            <person name="Nagy L.G."/>
            <person name="Nolan M."/>
            <person name="Ohm R.A."/>
            <person name="Patyshakuliyeva A."/>
            <person name="Rokas A."/>
            <person name="Ruiz-Duenas F.J."/>
            <person name="Sabat G."/>
            <person name="Salamov A."/>
            <person name="Samejima M."/>
            <person name="Schmutz J."/>
            <person name="Slot J.C."/>
            <person name="St John F."/>
            <person name="Stenlid J."/>
            <person name="Sun H."/>
            <person name="Sun S."/>
            <person name="Syed K."/>
            <person name="Tsang A."/>
            <person name="Wiebenga A."/>
            <person name="Young D."/>
            <person name="Pisabarro A."/>
            <person name="Eastwood D.C."/>
            <person name="Martin F."/>
            <person name="Cullen D."/>
            <person name="Grigoriev I.V."/>
            <person name="Hibbett D.S."/>
        </authorList>
    </citation>
    <scope>NUCLEOTIDE SEQUENCE [LARGE SCALE GENOMIC DNA]</scope>
    <source>
        <strain evidence="2 3">MD-104</strain>
    </source>
</reference>
<dbReference type="EMBL" id="KB468146">
    <property type="protein sequence ID" value="PCH43746.1"/>
    <property type="molecule type" value="Genomic_DNA"/>
</dbReference>
<feature type="region of interest" description="Disordered" evidence="1">
    <location>
        <begin position="586"/>
        <end position="620"/>
    </location>
</feature>
<feature type="compositionally biased region" description="Pro residues" evidence="1">
    <location>
        <begin position="980"/>
        <end position="992"/>
    </location>
</feature>
<proteinExistence type="predicted"/>
<protein>
    <recommendedName>
        <fullName evidence="4">F-box domain-containing protein</fullName>
    </recommendedName>
</protein>